<evidence type="ECO:0000259" key="5">
    <source>
        <dbReference type="PROSITE" id="PS50931"/>
    </source>
</evidence>
<gene>
    <name evidence="6" type="ORF">L4923_27305</name>
</gene>
<proteinExistence type="inferred from homology"/>
<dbReference type="PANTHER" id="PTHR30537:SF79">
    <property type="entry name" value="TRANSCRIPTIONAL REGULATOR-RELATED"/>
    <property type="match status" value="1"/>
</dbReference>
<protein>
    <submittedName>
        <fullName evidence="6">LysR family transcriptional regulator</fullName>
    </submittedName>
</protein>
<keyword evidence="4" id="KW-0804">Transcription</keyword>
<dbReference type="Pfam" id="PF00126">
    <property type="entry name" value="HTH_1"/>
    <property type="match status" value="1"/>
</dbReference>
<dbReference type="SUPFAM" id="SSF46785">
    <property type="entry name" value="Winged helix' DNA-binding domain"/>
    <property type="match status" value="1"/>
</dbReference>
<sequence length="284" mass="30105">MRPSLESLRVFEACVSAGSFARAAERLFLTPAAVSLRIRTLEAELGQPLFERVGRRVVPTAAASVLAGRVQEALSAVADALAEFQAATPPLRLTAPPTFASRWLAPRLARYVSSASSIEIDVSADVRDAHAFDVAIRTGRGGWPGLDEYRLTPVEVTPMLAPSLLGGGILDAAATLADFDLLPHPDWDRWFAAAGYGTPPGLRFAAVDYPTHELDANAAVAGLGVALLSPSLFAPLLTSGQLVAPFSCVLSGPAWHFALVRADDARLAPRQLCAWLCEQAREAA</sequence>
<keyword evidence="7" id="KW-1185">Reference proteome</keyword>
<keyword evidence="2" id="KW-0805">Transcription regulation</keyword>
<dbReference type="Gene3D" id="1.10.10.10">
    <property type="entry name" value="Winged helix-like DNA-binding domain superfamily/Winged helix DNA-binding domain"/>
    <property type="match status" value="1"/>
</dbReference>
<dbReference type="Gene3D" id="3.40.190.10">
    <property type="entry name" value="Periplasmic binding protein-like II"/>
    <property type="match status" value="2"/>
</dbReference>
<organism evidence="6 7">
    <name type="scientific">Mesorhizobium retamae</name>
    <dbReference type="NCBI Taxonomy" id="2912854"/>
    <lineage>
        <taxon>Bacteria</taxon>
        <taxon>Pseudomonadati</taxon>
        <taxon>Pseudomonadota</taxon>
        <taxon>Alphaproteobacteria</taxon>
        <taxon>Hyphomicrobiales</taxon>
        <taxon>Phyllobacteriaceae</taxon>
        <taxon>Mesorhizobium</taxon>
    </lineage>
</organism>
<dbReference type="InterPro" id="IPR000847">
    <property type="entry name" value="LysR_HTH_N"/>
</dbReference>
<dbReference type="RefSeq" id="WP_239370257.1">
    <property type="nucleotide sequence ID" value="NZ_JAKREW010000052.1"/>
</dbReference>
<evidence type="ECO:0000256" key="1">
    <source>
        <dbReference type="ARBA" id="ARBA00009437"/>
    </source>
</evidence>
<evidence type="ECO:0000313" key="6">
    <source>
        <dbReference type="EMBL" id="MCG7508749.1"/>
    </source>
</evidence>
<comment type="caution">
    <text evidence="6">The sequence shown here is derived from an EMBL/GenBank/DDBJ whole genome shotgun (WGS) entry which is preliminary data.</text>
</comment>
<evidence type="ECO:0000256" key="4">
    <source>
        <dbReference type="ARBA" id="ARBA00023163"/>
    </source>
</evidence>
<evidence type="ECO:0000256" key="2">
    <source>
        <dbReference type="ARBA" id="ARBA00023015"/>
    </source>
</evidence>
<keyword evidence="3" id="KW-0238">DNA-binding</keyword>
<dbReference type="InterPro" id="IPR058163">
    <property type="entry name" value="LysR-type_TF_proteobact-type"/>
</dbReference>
<dbReference type="Pfam" id="PF03466">
    <property type="entry name" value="LysR_substrate"/>
    <property type="match status" value="1"/>
</dbReference>
<dbReference type="PRINTS" id="PR00039">
    <property type="entry name" value="HTHLYSR"/>
</dbReference>
<comment type="similarity">
    <text evidence="1">Belongs to the LysR transcriptional regulatory family.</text>
</comment>
<dbReference type="Proteomes" id="UP001201701">
    <property type="component" value="Unassembled WGS sequence"/>
</dbReference>
<dbReference type="SUPFAM" id="SSF53850">
    <property type="entry name" value="Periplasmic binding protein-like II"/>
    <property type="match status" value="1"/>
</dbReference>
<dbReference type="InterPro" id="IPR036388">
    <property type="entry name" value="WH-like_DNA-bd_sf"/>
</dbReference>
<feature type="domain" description="HTH lysR-type" evidence="5">
    <location>
        <begin position="3"/>
        <end position="60"/>
    </location>
</feature>
<dbReference type="EMBL" id="JAKREW010000052">
    <property type="protein sequence ID" value="MCG7508749.1"/>
    <property type="molecule type" value="Genomic_DNA"/>
</dbReference>
<dbReference type="InterPro" id="IPR036390">
    <property type="entry name" value="WH_DNA-bd_sf"/>
</dbReference>
<dbReference type="InterPro" id="IPR005119">
    <property type="entry name" value="LysR_subst-bd"/>
</dbReference>
<evidence type="ECO:0000256" key="3">
    <source>
        <dbReference type="ARBA" id="ARBA00023125"/>
    </source>
</evidence>
<evidence type="ECO:0000313" key="7">
    <source>
        <dbReference type="Proteomes" id="UP001201701"/>
    </source>
</evidence>
<dbReference type="PROSITE" id="PS50931">
    <property type="entry name" value="HTH_LYSR"/>
    <property type="match status" value="1"/>
</dbReference>
<name>A0ABS9QMU0_9HYPH</name>
<accession>A0ABS9QMU0</accession>
<dbReference type="PANTHER" id="PTHR30537">
    <property type="entry name" value="HTH-TYPE TRANSCRIPTIONAL REGULATOR"/>
    <property type="match status" value="1"/>
</dbReference>
<reference evidence="6 7" key="1">
    <citation type="submission" date="2022-02" db="EMBL/GenBank/DDBJ databases">
        <title>Draft genome sequence of Mezorhizobium retamae strain IRAMC:0171 isolated from Retama raetam nodules.</title>
        <authorList>
            <person name="Bengaied R."/>
            <person name="Sbissi I."/>
            <person name="Huber K."/>
            <person name="Ghodbane F."/>
            <person name="Nouioui I."/>
            <person name="Tarhouni M."/>
            <person name="Gtari M."/>
        </authorList>
    </citation>
    <scope>NUCLEOTIDE SEQUENCE [LARGE SCALE GENOMIC DNA]</scope>
    <source>
        <strain evidence="6 7">IRAMC:0171</strain>
    </source>
</reference>